<dbReference type="Proteomes" id="UP000255411">
    <property type="component" value="Chromosome"/>
</dbReference>
<dbReference type="Gene3D" id="3.40.50.720">
    <property type="entry name" value="NAD(P)-binding Rossmann-like Domain"/>
    <property type="match status" value="1"/>
</dbReference>
<dbReference type="GO" id="GO:0004792">
    <property type="term" value="F:thiosulfate-cyanide sulfurtransferase activity"/>
    <property type="evidence" value="ECO:0007669"/>
    <property type="project" value="TreeGrafter"/>
</dbReference>
<dbReference type="RefSeq" id="WP_162797772.1">
    <property type="nucleotide sequence ID" value="NZ_CP022601.1"/>
</dbReference>
<dbReference type="GO" id="GO:0005737">
    <property type="term" value="C:cytoplasm"/>
    <property type="evidence" value="ECO:0007669"/>
    <property type="project" value="TreeGrafter"/>
</dbReference>
<evidence type="ECO:0000313" key="4">
    <source>
        <dbReference type="Proteomes" id="UP000255411"/>
    </source>
</evidence>
<keyword evidence="3" id="KW-0548">Nucleotidyltransferase</keyword>
<keyword evidence="3" id="KW-0808">Transferase</keyword>
<reference evidence="3 4" key="1">
    <citation type="submission" date="2017-07" db="EMBL/GenBank/DDBJ databases">
        <title>Streptococcus pluranimalium as cause of bovine abortion.</title>
        <authorList>
            <person name="Rodriguez Campos S."/>
            <person name="Gobeli Brawand S."/>
            <person name="Brodard I."/>
            <person name="Rychener L."/>
            <person name="Perreten V."/>
        </authorList>
    </citation>
    <scope>NUCLEOTIDE SEQUENCE [LARGE SCALE GENOMIC DNA]</scope>
    <source>
        <strain evidence="3 4">14A0014</strain>
    </source>
</reference>
<dbReference type="AlphaFoldDB" id="A0A345VKN6"/>
<evidence type="ECO:0000259" key="2">
    <source>
        <dbReference type="Pfam" id="PF00899"/>
    </source>
</evidence>
<accession>A0A345VKN6</accession>
<dbReference type="Pfam" id="PF00899">
    <property type="entry name" value="ThiF"/>
    <property type="match status" value="1"/>
</dbReference>
<dbReference type="GO" id="GO:0008641">
    <property type="term" value="F:ubiquitin-like modifier activating enzyme activity"/>
    <property type="evidence" value="ECO:0007669"/>
    <property type="project" value="InterPro"/>
</dbReference>
<dbReference type="InterPro" id="IPR000594">
    <property type="entry name" value="ThiF_NAD_FAD-bd"/>
</dbReference>
<protein>
    <submittedName>
        <fullName evidence="3">Putative adenylyltransferase/sulfurtransferase MoeZ</fullName>
    </submittedName>
</protein>
<dbReference type="InterPro" id="IPR035985">
    <property type="entry name" value="Ubiquitin-activating_enz"/>
</dbReference>
<dbReference type="CDD" id="cd00757">
    <property type="entry name" value="ThiF_MoeB_HesA_family"/>
    <property type="match status" value="1"/>
</dbReference>
<dbReference type="FunFam" id="3.40.50.720:FF:000080">
    <property type="entry name" value="Thiazole biosynthesis adenylyltransferase ThiF"/>
    <property type="match status" value="1"/>
</dbReference>
<name>A0A345VKN6_9STRE</name>
<dbReference type="InterPro" id="IPR045886">
    <property type="entry name" value="ThiF/MoeB/HesA"/>
</dbReference>
<dbReference type="PANTHER" id="PTHR10953:SF102">
    <property type="entry name" value="ADENYLYLTRANSFERASE AND SULFURTRANSFERASE MOCS3"/>
    <property type="match status" value="1"/>
</dbReference>
<evidence type="ECO:0000313" key="3">
    <source>
        <dbReference type="EMBL" id="AXJ13288.1"/>
    </source>
</evidence>
<comment type="similarity">
    <text evidence="1">Belongs to the HesA/MoeB/ThiF family.</text>
</comment>
<dbReference type="SUPFAM" id="SSF69572">
    <property type="entry name" value="Activating enzymes of the ubiquitin-like proteins"/>
    <property type="match status" value="1"/>
</dbReference>
<gene>
    <name evidence="3" type="primary">moeZ_2</name>
    <name evidence="3" type="ORF">Sp14A_13750</name>
</gene>
<sequence>MSTTRYRRQILIEQIGEEGQLELTNSKIAVVGAGGLGSPILYYLTAAGVGHIKIVDFDIFDISNLNRQILHNETRLGMSKAKSAFLTLSRLNSEIELDYYENKITIESAEEIFKDCDLIIDAVDNIETRLVLNQHSIKHGVPVLFGAVESFEGYLYMFNPNNKDLPCYECLFPNSSNCEKREIPIVGSTAGVIGTWQASEALKYLVGYNYENHFLKIDLLGNTIEKINFLRRNDCKACSERG</sequence>
<dbReference type="GO" id="GO:0016779">
    <property type="term" value="F:nucleotidyltransferase activity"/>
    <property type="evidence" value="ECO:0007669"/>
    <property type="project" value="UniProtKB-KW"/>
</dbReference>
<organism evidence="3 4">
    <name type="scientific">Streptococcus pluranimalium</name>
    <dbReference type="NCBI Taxonomy" id="82348"/>
    <lineage>
        <taxon>Bacteria</taxon>
        <taxon>Bacillati</taxon>
        <taxon>Bacillota</taxon>
        <taxon>Bacilli</taxon>
        <taxon>Lactobacillales</taxon>
        <taxon>Streptococcaceae</taxon>
        <taxon>Streptococcus</taxon>
    </lineage>
</organism>
<proteinExistence type="inferred from homology"/>
<feature type="domain" description="THIF-type NAD/FAD binding fold" evidence="2">
    <location>
        <begin position="6"/>
        <end position="236"/>
    </location>
</feature>
<dbReference type="PANTHER" id="PTHR10953">
    <property type="entry name" value="UBIQUITIN-ACTIVATING ENZYME E1"/>
    <property type="match status" value="1"/>
</dbReference>
<evidence type="ECO:0000256" key="1">
    <source>
        <dbReference type="ARBA" id="ARBA00009919"/>
    </source>
</evidence>
<dbReference type="EMBL" id="CP022601">
    <property type="protein sequence ID" value="AXJ13288.1"/>
    <property type="molecule type" value="Genomic_DNA"/>
</dbReference>